<evidence type="ECO:0000256" key="5">
    <source>
        <dbReference type="ARBA" id="ARBA00022857"/>
    </source>
</evidence>
<comment type="caution">
    <text evidence="10">The sequence shown here is derived from an EMBL/GenBank/DDBJ whole genome shotgun (WGS) entry which is preliminary data.</text>
</comment>
<proteinExistence type="inferred from homology"/>
<dbReference type="PROSITE" id="PS00075">
    <property type="entry name" value="DHFR_1"/>
    <property type="match status" value="1"/>
</dbReference>
<name>A0A1Y1ZKG8_9PLEO</name>
<evidence type="ECO:0000313" key="11">
    <source>
        <dbReference type="Proteomes" id="UP000193144"/>
    </source>
</evidence>
<dbReference type="EMBL" id="MCFA01000069">
    <property type="protein sequence ID" value="ORY10743.1"/>
    <property type="molecule type" value="Genomic_DNA"/>
</dbReference>
<keyword evidence="4" id="KW-0554">One-carbon metabolism</keyword>
<dbReference type="SUPFAM" id="SSF53597">
    <property type="entry name" value="Dihydrofolate reductase-like"/>
    <property type="match status" value="1"/>
</dbReference>
<dbReference type="InterPro" id="IPR001796">
    <property type="entry name" value="DHFR_dom"/>
</dbReference>
<dbReference type="GO" id="GO:0046655">
    <property type="term" value="P:folic acid metabolic process"/>
    <property type="evidence" value="ECO:0007669"/>
    <property type="project" value="TreeGrafter"/>
</dbReference>
<dbReference type="OrthoDB" id="414698at2759"/>
<dbReference type="GO" id="GO:0004146">
    <property type="term" value="F:dihydrofolate reductase activity"/>
    <property type="evidence" value="ECO:0007669"/>
    <property type="project" value="UniProtKB-EC"/>
</dbReference>
<dbReference type="CDD" id="cd00209">
    <property type="entry name" value="DHFR"/>
    <property type="match status" value="1"/>
</dbReference>
<sequence length="238" mass="25264">MSSSSTHPESHDESAIPSNPITSSAPPSTSTMPPKPKTASPLSSLPLTLILAATPSLGIGKAGQLPWPALKQEMGYFARVTKRLPPNGVGAVGSRKRINAVVMGRKTWDSIPERFRPLAGRVSVVVTRDVRGAAERLGGKEGKEEDGRDEGPLLASSVEEALSLLSSSSSSSASSPSPSLLSQRNLHIERVFVIGGASIYNKALEVGNVERVLLTKIKEEYECDTFFALDLEKDEGDG</sequence>
<evidence type="ECO:0000256" key="2">
    <source>
        <dbReference type="ARBA" id="ARBA00012856"/>
    </source>
</evidence>
<evidence type="ECO:0000313" key="10">
    <source>
        <dbReference type="EMBL" id="ORY10743.1"/>
    </source>
</evidence>
<comment type="pathway">
    <text evidence="1">Cofactor biosynthesis; tetrahydrofolate biosynthesis; 5,6,7,8-tetrahydrofolate from 7,8-dihydrofolate: step 1/1.</text>
</comment>
<dbReference type="GO" id="GO:0006730">
    <property type="term" value="P:one-carbon metabolic process"/>
    <property type="evidence" value="ECO:0007669"/>
    <property type="project" value="UniProtKB-KW"/>
</dbReference>
<evidence type="ECO:0000256" key="1">
    <source>
        <dbReference type="ARBA" id="ARBA00004903"/>
    </source>
</evidence>
<evidence type="ECO:0000259" key="9">
    <source>
        <dbReference type="PROSITE" id="PS51330"/>
    </source>
</evidence>
<dbReference type="Gene3D" id="3.40.430.10">
    <property type="entry name" value="Dihydrofolate Reductase, subunit A"/>
    <property type="match status" value="1"/>
</dbReference>
<feature type="region of interest" description="Disordered" evidence="8">
    <location>
        <begin position="1"/>
        <end position="42"/>
    </location>
</feature>
<dbReference type="PANTHER" id="PTHR48069:SF3">
    <property type="entry name" value="DIHYDROFOLATE REDUCTASE"/>
    <property type="match status" value="1"/>
</dbReference>
<organism evidence="10 11">
    <name type="scientific">Clohesyomyces aquaticus</name>
    <dbReference type="NCBI Taxonomy" id="1231657"/>
    <lineage>
        <taxon>Eukaryota</taxon>
        <taxon>Fungi</taxon>
        <taxon>Dikarya</taxon>
        <taxon>Ascomycota</taxon>
        <taxon>Pezizomycotina</taxon>
        <taxon>Dothideomycetes</taxon>
        <taxon>Pleosporomycetidae</taxon>
        <taxon>Pleosporales</taxon>
        <taxon>Lindgomycetaceae</taxon>
        <taxon>Clohesyomyces</taxon>
    </lineage>
</organism>
<gene>
    <name evidence="10" type="ORF">BCR34DRAFT_340616</name>
</gene>
<dbReference type="PRINTS" id="PR00070">
    <property type="entry name" value="DHFR"/>
</dbReference>
<dbReference type="InterPro" id="IPR012259">
    <property type="entry name" value="DHFR"/>
</dbReference>
<evidence type="ECO:0000256" key="8">
    <source>
        <dbReference type="SAM" id="MobiDB-lite"/>
    </source>
</evidence>
<comment type="similarity">
    <text evidence="7">Belongs to the dihydrofolate reductase family.</text>
</comment>
<dbReference type="Proteomes" id="UP000193144">
    <property type="component" value="Unassembled WGS sequence"/>
</dbReference>
<dbReference type="PANTHER" id="PTHR48069">
    <property type="entry name" value="DIHYDROFOLATE REDUCTASE"/>
    <property type="match status" value="1"/>
</dbReference>
<dbReference type="PROSITE" id="PS51330">
    <property type="entry name" value="DHFR_2"/>
    <property type="match status" value="1"/>
</dbReference>
<keyword evidence="6" id="KW-0560">Oxidoreductase</keyword>
<dbReference type="GO" id="GO:0050661">
    <property type="term" value="F:NADP binding"/>
    <property type="evidence" value="ECO:0007669"/>
    <property type="project" value="InterPro"/>
</dbReference>
<dbReference type="STRING" id="1231657.A0A1Y1ZKG8"/>
<evidence type="ECO:0000256" key="3">
    <source>
        <dbReference type="ARBA" id="ARBA00018886"/>
    </source>
</evidence>
<reference evidence="10 11" key="1">
    <citation type="submission" date="2016-07" db="EMBL/GenBank/DDBJ databases">
        <title>Pervasive Adenine N6-methylation of Active Genes in Fungi.</title>
        <authorList>
            <consortium name="DOE Joint Genome Institute"/>
            <person name="Mondo S.J."/>
            <person name="Dannebaum R.O."/>
            <person name="Kuo R.C."/>
            <person name="Labutti K."/>
            <person name="Haridas S."/>
            <person name="Kuo A."/>
            <person name="Salamov A."/>
            <person name="Ahrendt S.R."/>
            <person name="Lipzen A."/>
            <person name="Sullivan W."/>
            <person name="Andreopoulos W.B."/>
            <person name="Clum A."/>
            <person name="Lindquist E."/>
            <person name="Daum C."/>
            <person name="Ramamoorthy G.K."/>
            <person name="Gryganskyi A."/>
            <person name="Culley D."/>
            <person name="Magnuson J.K."/>
            <person name="James T.Y."/>
            <person name="O'Malley M.A."/>
            <person name="Stajich J.E."/>
            <person name="Spatafora J.W."/>
            <person name="Visel A."/>
            <person name="Grigoriev I.V."/>
        </authorList>
    </citation>
    <scope>NUCLEOTIDE SEQUENCE [LARGE SCALE GENOMIC DNA]</scope>
    <source>
        <strain evidence="10 11">CBS 115471</strain>
    </source>
</reference>
<protein>
    <recommendedName>
        <fullName evidence="3">Dihydrofolate reductase</fullName>
        <ecNumber evidence="2">1.5.1.3</ecNumber>
    </recommendedName>
</protein>
<feature type="domain" description="DHFR" evidence="9">
    <location>
        <begin position="46"/>
        <end position="238"/>
    </location>
</feature>
<dbReference type="InterPro" id="IPR024072">
    <property type="entry name" value="DHFR-like_dom_sf"/>
</dbReference>
<dbReference type="UniPathway" id="UPA00077">
    <property type="reaction ID" value="UER00158"/>
</dbReference>
<dbReference type="InterPro" id="IPR017925">
    <property type="entry name" value="DHFR_CS"/>
</dbReference>
<dbReference type="GO" id="GO:0046654">
    <property type="term" value="P:tetrahydrofolate biosynthetic process"/>
    <property type="evidence" value="ECO:0007669"/>
    <property type="project" value="UniProtKB-UniPathway"/>
</dbReference>
<keyword evidence="11" id="KW-1185">Reference proteome</keyword>
<dbReference type="AlphaFoldDB" id="A0A1Y1ZKG8"/>
<evidence type="ECO:0000256" key="6">
    <source>
        <dbReference type="ARBA" id="ARBA00023002"/>
    </source>
</evidence>
<accession>A0A1Y1ZKG8</accession>
<keyword evidence="5" id="KW-0521">NADP</keyword>
<dbReference type="GO" id="GO:0005739">
    <property type="term" value="C:mitochondrion"/>
    <property type="evidence" value="ECO:0007669"/>
    <property type="project" value="TreeGrafter"/>
</dbReference>
<evidence type="ECO:0000256" key="7">
    <source>
        <dbReference type="RuleBase" id="RU004474"/>
    </source>
</evidence>
<dbReference type="Pfam" id="PF00186">
    <property type="entry name" value="DHFR_1"/>
    <property type="match status" value="2"/>
</dbReference>
<evidence type="ECO:0000256" key="4">
    <source>
        <dbReference type="ARBA" id="ARBA00022563"/>
    </source>
</evidence>
<feature type="compositionally biased region" description="Low complexity" evidence="8">
    <location>
        <begin position="15"/>
        <end position="42"/>
    </location>
</feature>
<dbReference type="EC" id="1.5.1.3" evidence="2"/>
<dbReference type="GO" id="GO:0046452">
    <property type="term" value="P:dihydrofolate metabolic process"/>
    <property type="evidence" value="ECO:0007669"/>
    <property type="project" value="TreeGrafter"/>
</dbReference>